<dbReference type="InterPro" id="IPR051504">
    <property type="entry name" value="Plant_metabolite_acyltrans"/>
</dbReference>
<keyword evidence="2" id="KW-0012">Acyltransferase</keyword>
<evidence type="ECO:0000256" key="1">
    <source>
        <dbReference type="ARBA" id="ARBA00022679"/>
    </source>
</evidence>
<gene>
    <name evidence="3" type="ORF">E3N88_18478</name>
</gene>
<dbReference type="SUPFAM" id="SSF52777">
    <property type="entry name" value="CoA-dependent acyltransferases"/>
    <property type="match status" value="1"/>
</dbReference>
<accession>A0A5N6NKL7</accession>
<evidence type="ECO:0000313" key="4">
    <source>
        <dbReference type="Proteomes" id="UP000326396"/>
    </source>
</evidence>
<evidence type="ECO:0000256" key="2">
    <source>
        <dbReference type="ARBA" id="ARBA00023315"/>
    </source>
</evidence>
<dbReference type="Gene3D" id="3.30.559.10">
    <property type="entry name" value="Chloramphenicol acetyltransferase-like domain"/>
    <property type="match status" value="2"/>
</dbReference>
<dbReference type="Proteomes" id="UP000326396">
    <property type="component" value="Linkage Group LG18"/>
</dbReference>
<proteinExistence type="predicted"/>
<dbReference type="InterPro" id="IPR023213">
    <property type="entry name" value="CAT-like_dom_sf"/>
</dbReference>
<dbReference type="OrthoDB" id="1862401at2759"/>
<evidence type="ECO:0000313" key="3">
    <source>
        <dbReference type="EMBL" id="KAD4981807.1"/>
    </source>
</evidence>
<keyword evidence="4" id="KW-1185">Reference proteome</keyword>
<keyword evidence="1" id="KW-0808">Transferase</keyword>
<dbReference type="Pfam" id="PF02458">
    <property type="entry name" value="Transferase"/>
    <property type="match status" value="1"/>
</dbReference>
<reference evidence="3 4" key="1">
    <citation type="submission" date="2019-05" db="EMBL/GenBank/DDBJ databases">
        <title>Mikania micrantha, genome provides insights into the molecular mechanism of rapid growth.</title>
        <authorList>
            <person name="Liu B."/>
        </authorList>
    </citation>
    <scope>NUCLEOTIDE SEQUENCE [LARGE SCALE GENOMIC DNA]</scope>
    <source>
        <strain evidence="3">NLD-2019</strain>
        <tissue evidence="3">Leaf</tissue>
    </source>
</reference>
<name>A0A5N6NKL7_9ASTR</name>
<comment type="caution">
    <text evidence="3">The sequence shown here is derived from an EMBL/GenBank/DDBJ whole genome shotgun (WGS) entry which is preliminary data.</text>
</comment>
<dbReference type="AlphaFoldDB" id="A0A5N6NKL7"/>
<protein>
    <submittedName>
        <fullName evidence="3">Uncharacterized protein</fullName>
    </submittedName>
</protein>
<dbReference type="PANTHER" id="PTHR31625">
    <property type="match status" value="1"/>
</dbReference>
<organism evidence="3 4">
    <name type="scientific">Mikania micrantha</name>
    <name type="common">bitter vine</name>
    <dbReference type="NCBI Taxonomy" id="192012"/>
    <lineage>
        <taxon>Eukaryota</taxon>
        <taxon>Viridiplantae</taxon>
        <taxon>Streptophyta</taxon>
        <taxon>Embryophyta</taxon>
        <taxon>Tracheophyta</taxon>
        <taxon>Spermatophyta</taxon>
        <taxon>Magnoliopsida</taxon>
        <taxon>eudicotyledons</taxon>
        <taxon>Gunneridae</taxon>
        <taxon>Pentapetalae</taxon>
        <taxon>asterids</taxon>
        <taxon>campanulids</taxon>
        <taxon>Asterales</taxon>
        <taxon>Asteraceae</taxon>
        <taxon>Asteroideae</taxon>
        <taxon>Heliantheae alliance</taxon>
        <taxon>Eupatorieae</taxon>
        <taxon>Mikania</taxon>
    </lineage>
</organism>
<dbReference type="GO" id="GO:0016747">
    <property type="term" value="F:acyltransferase activity, transferring groups other than amino-acyl groups"/>
    <property type="evidence" value="ECO:0007669"/>
    <property type="project" value="UniProtKB-ARBA"/>
</dbReference>
<sequence>MIMASSPILNVLEESQVSPPAATVGNRVLPLTYFDFLWLRQPPIHYLFFYDLPITQTQFLQTTVPDLKHSLSITLQHFFPFAGRLTVFTASDQKPEISYVEGDSVSVTFAECNLDFKKLTGNQPRDCGMFYHLVPQLGQPDKTSDSTKIPVFSVQVTLFPNSGISIGMTNHHCLGDASTRFCFLNAWTSISRSGTEESFLSNGTLPFYDRVIKNLKLEESYLKYAKVEGFKDEYEPPNLCGPTDKVRATFILPRSVLNRLKKLVSIQHPTLAYVSSFTVACAYMWSCIASTQEDQLQLFGFTIDCRARMSPPIPTSYFGNCVGGCVAMDRTTRLTGKDGFVTAAKLIGESLHKTLTDKDGIVKEIESFGELFSNGIPTSMIGVAGTPKLKFYDMDFGWGKPKKIETISIDYNGSISMNACKEKNEDLEIGVCLPITEMESAVRIFEVGLEEYI</sequence>
<dbReference type="EMBL" id="SZYD01000010">
    <property type="protein sequence ID" value="KAD4981807.1"/>
    <property type="molecule type" value="Genomic_DNA"/>
</dbReference>